<organism evidence="2 3">
    <name type="scientific">Roseomonas nitratireducens</name>
    <dbReference type="NCBI Taxonomy" id="2820810"/>
    <lineage>
        <taxon>Bacteria</taxon>
        <taxon>Pseudomonadati</taxon>
        <taxon>Pseudomonadota</taxon>
        <taxon>Alphaproteobacteria</taxon>
        <taxon>Acetobacterales</taxon>
        <taxon>Roseomonadaceae</taxon>
        <taxon>Roseomonas</taxon>
    </lineage>
</organism>
<comment type="caution">
    <text evidence="2">The sequence shown here is derived from an EMBL/GenBank/DDBJ whole genome shotgun (WGS) entry which is preliminary data.</text>
</comment>
<keyword evidence="3" id="KW-1185">Reference proteome</keyword>
<sequence>MAEVERIRLAAAAARDAALADMLRRFAIGTWRFVAALAGAVRDFPARIETYRALRQLSDRELTDIGMTRFDIGRVFDLGYAPRPANDQRRSSGAA</sequence>
<feature type="domain" description="YjiS-like" evidence="1">
    <location>
        <begin position="44"/>
        <end position="72"/>
    </location>
</feature>
<proteinExistence type="predicted"/>
<name>A0ABS4AQY5_9PROT</name>
<evidence type="ECO:0000313" key="3">
    <source>
        <dbReference type="Proteomes" id="UP000680815"/>
    </source>
</evidence>
<gene>
    <name evidence="2" type="ORF">J5Y09_07645</name>
</gene>
<evidence type="ECO:0000259" key="1">
    <source>
        <dbReference type="Pfam" id="PF06568"/>
    </source>
</evidence>
<protein>
    <submittedName>
        <fullName evidence="2">DUF1127 domain-containing protein</fullName>
    </submittedName>
</protein>
<accession>A0ABS4AQY5</accession>
<dbReference type="EMBL" id="JAGIYZ010000005">
    <property type="protein sequence ID" value="MBP0463779.1"/>
    <property type="molecule type" value="Genomic_DNA"/>
</dbReference>
<dbReference type="Proteomes" id="UP000680815">
    <property type="component" value="Unassembled WGS sequence"/>
</dbReference>
<dbReference type="Pfam" id="PF06568">
    <property type="entry name" value="YjiS-like"/>
    <property type="match status" value="1"/>
</dbReference>
<evidence type="ECO:0000313" key="2">
    <source>
        <dbReference type="EMBL" id="MBP0463779.1"/>
    </source>
</evidence>
<reference evidence="2 3" key="1">
    <citation type="submission" date="2021-03" db="EMBL/GenBank/DDBJ databases">
        <authorList>
            <person name="So Y."/>
        </authorList>
    </citation>
    <scope>NUCLEOTIDE SEQUENCE [LARGE SCALE GENOMIC DNA]</scope>
    <source>
        <strain evidence="2 3">PWR1</strain>
    </source>
</reference>
<dbReference type="InterPro" id="IPR009506">
    <property type="entry name" value="YjiS-like"/>
</dbReference>